<keyword evidence="3" id="KW-1185">Reference proteome</keyword>
<dbReference type="Proteomes" id="UP000091857">
    <property type="component" value="Chromosome 13"/>
</dbReference>
<feature type="compositionally biased region" description="Basic and acidic residues" evidence="1">
    <location>
        <begin position="1"/>
        <end position="15"/>
    </location>
</feature>
<comment type="caution">
    <text evidence="2">The sequence shown here is derived from an EMBL/GenBank/DDBJ whole genome shotgun (WGS) entry which is preliminary data.</text>
</comment>
<dbReference type="OrthoDB" id="1101370at2759"/>
<organism evidence="2 3">
    <name type="scientific">Manihot esculenta</name>
    <name type="common">Cassava</name>
    <name type="synonym">Jatropha manihot</name>
    <dbReference type="NCBI Taxonomy" id="3983"/>
    <lineage>
        <taxon>Eukaryota</taxon>
        <taxon>Viridiplantae</taxon>
        <taxon>Streptophyta</taxon>
        <taxon>Embryophyta</taxon>
        <taxon>Tracheophyta</taxon>
        <taxon>Spermatophyta</taxon>
        <taxon>Magnoliopsida</taxon>
        <taxon>eudicotyledons</taxon>
        <taxon>Gunneridae</taxon>
        <taxon>Pentapetalae</taxon>
        <taxon>rosids</taxon>
        <taxon>fabids</taxon>
        <taxon>Malpighiales</taxon>
        <taxon>Euphorbiaceae</taxon>
        <taxon>Crotonoideae</taxon>
        <taxon>Manihoteae</taxon>
        <taxon>Manihot</taxon>
    </lineage>
</organism>
<accession>A0A2C9UQM9</accession>
<dbReference type="Pfam" id="PF05340">
    <property type="entry name" value="DUF740"/>
    <property type="match status" value="1"/>
</dbReference>
<evidence type="ECO:0000256" key="1">
    <source>
        <dbReference type="SAM" id="MobiDB-lite"/>
    </source>
</evidence>
<dbReference type="EMBL" id="CM004399">
    <property type="protein sequence ID" value="OAY33444.1"/>
    <property type="molecule type" value="Genomic_DNA"/>
</dbReference>
<feature type="region of interest" description="Disordered" evidence="1">
    <location>
        <begin position="1"/>
        <end position="22"/>
    </location>
</feature>
<dbReference type="PANTHER" id="PTHR34046:SF19">
    <property type="entry name" value="RAPIDLY ELICITED PROTEIN, PUTATIVE-RELATED"/>
    <property type="match status" value="1"/>
</dbReference>
<dbReference type="PANTHER" id="PTHR34046">
    <property type="entry name" value="OS06G0218800 PROTEIN"/>
    <property type="match status" value="1"/>
</dbReference>
<sequence length="137" mass="15090">MGFSEAEKSCKDHPSHNKKQGVCPSCLRERLSQLHMVVSREKESVADMAAGPYSSSNSISSAHHHHHRHRPLRNMSEKGLITFRVSAGNGLKKSRSVAFVSRNSVAGEVKHGSSEKINKKKGFWSKLLDLKGGKMAV</sequence>
<dbReference type="Gramene" id="Manes.13G096700.1.v8.1">
    <property type="protein sequence ID" value="Manes.13G096700.1.v8.1.CDS.1"/>
    <property type="gene ID" value="Manes.13G096700.v8.1"/>
</dbReference>
<dbReference type="AlphaFoldDB" id="A0A2C9UQM9"/>
<evidence type="ECO:0000313" key="2">
    <source>
        <dbReference type="EMBL" id="OAY33444.1"/>
    </source>
</evidence>
<gene>
    <name evidence="2" type="ORF">MANES_13G096700v8</name>
</gene>
<reference evidence="3" key="1">
    <citation type="journal article" date="2016" name="Nat. Biotechnol.">
        <title>Sequencing wild and cultivated cassava and related species reveals extensive interspecific hybridization and genetic diversity.</title>
        <authorList>
            <person name="Bredeson J.V."/>
            <person name="Lyons J.B."/>
            <person name="Prochnik S.E."/>
            <person name="Wu G.A."/>
            <person name="Ha C.M."/>
            <person name="Edsinger-Gonzales E."/>
            <person name="Grimwood J."/>
            <person name="Schmutz J."/>
            <person name="Rabbi I.Y."/>
            <person name="Egesi C."/>
            <person name="Nauluvula P."/>
            <person name="Lebot V."/>
            <person name="Ndunguru J."/>
            <person name="Mkamilo G."/>
            <person name="Bart R.S."/>
            <person name="Setter T.L."/>
            <person name="Gleadow R.M."/>
            <person name="Kulakow P."/>
            <person name="Ferguson M.E."/>
            <person name="Rounsley S."/>
            <person name="Rokhsar D.S."/>
        </authorList>
    </citation>
    <scope>NUCLEOTIDE SEQUENCE [LARGE SCALE GENOMIC DNA]</scope>
    <source>
        <strain evidence="3">cv. AM560-2</strain>
    </source>
</reference>
<dbReference type="InterPro" id="IPR008004">
    <property type="entry name" value="OCTOPUS-like"/>
</dbReference>
<feature type="region of interest" description="Disordered" evidence="1">
    <location>
        <begin position="50"/>
        <end position="76"/>
    </location>
</feature>
<dbReference type="OMA" id="IMAPASC"/>
<feature type="compositionally biased region" description="Basic residues" evidence="1">
    <location>
        <begin position="62"/>
        <end position="72"/>
    </location>
</feature>
<proteinExistence type="predicted"/>
<protein>
    <submittedName>
        <fullName evidence="2">Uncharacterized protein</fullName>
    </submittedName>
</protein>
<evidence type="ECO:0000313" key="3">
    <source>
        <dbReference type="Proteomes" id="UP000091857"/>
    </source>
</evidence>
<name>A0A2C9UQM9_MANES</name>